<proteinExistence type="predicted"/>
<protein>
    <submittedName>
        <fullName evidence="2">Cell surface protein</fullName>
    </submittedName>
</protein>
<name>A0A2N5J6R9_9BIFI</name>
<organism evidence="2 3">
    <name type="scientific">Bifidobacterium margollesii</name>
    <dbReference type="NCBI Taxonomy" id="2020964"/>
    <lineage>
        <taxon>Bacteria</taxon>
        <taxon>Bacillati</taxon>
        <taxon>Actinomycetota</taxon>
        <taxon>Actinomycetes</taxon>
        <taxon>Bifidobacteriales</taxon>
        <taxon>Bifidobacteriaceae</taxon>
        <taxon>Bifidobacterium</taxon>
    </lineage>
</organism>
<dbReference type="EMBL" id="NMWU01000063">
    <property type="protein sequence ID" value="PLS29910.1"/>
    <property type="molecule type" value="Genomic_DNA"/>
</dbReference>
<gene>
    <name evidence="2" type="ORF">Uis1B_2257</name>
</gene>
<comment type="caution">
    <text evidence="2">The sequence shown here is derived from an EMBL/GenBank/DDBJ whole genome shotgun (WGS) entry which is preliminary data.</text>
</comment>
<accession>A0A2N5J6R9</accession>
<evidence type="ECO:0000313" key="2">
    <source>
        <dbReference type="EMBL" id="PLS29910.1"/>
    </source>
</evidence>
<evidence type="ECO:0000256" key="1">
    <source>
        <dbReference type="SAM" id="MobiDB-lite"/>
    </source>
</evidence>
<feature type="region of interest" description="Disordered" evidence="1">
    <location>
        <begin position="1"/>
        <end position="20"/>
    </location>
</feature>
<evidence type="ECO:0000313" key="3">
    <source>
        <dbReference type="Proteomes" id="UP000235050"/>
    </source>
</evidence>
<feature type="region of interest" description="Disordered" evidence="1">
    <location>
        <begin position="242"/>
        <end position="262"/>
    </location>
</feature>
<dbReference type="AlphaFoldDB" id="A0A2N5J6R9"/>
<keyword evidence="3" id="KW-1185">Reference proteome</keyword>
<sequence>HPTALGSDGTVVPLTATNPTPSHPKLGVTLTTAVLTAGRDGTRPAIRTDASWTSGREITVDGRPFSLKDGVWTASADTTLDGSNTPAMDRIVLSDGTSHPIAWNTPEASDGRIAMTGTSAGETGGQRWLVTVTASRTPDRTRLDQAIAAGRAKLDDRDADRTADSVRTLRDAIAAAAALDPTATDDETRQAADRIDTAMRNLTDLTWSVRVDGRDVPLTRTAPHVWSLTADAATRPVARLTATSNDPTLDPAAMDGETKTRDDATRTLGVLDRTGTTTYRHRSAGRTLTVALSWRQTVGTPVALPGGVAAHRGTDGVWTATITGTLDPNGRPDITSLDLGGQSAKVTYSDPSGATGGTLRRTGLAEGELRATGQRYRITVNATTPIDTGELRALAARQRRAMQPGAHHWHAKDAEAMTRLLDETDRLLKDDGATPAAVTDLYARLNRATLTATAWTVDGRPLTWHEQEDA</sequence>
<dbReference type="Proteomes" id="UP000235050">
    <property type="component" value="Unassembled WGS sequence"/>
</dbReference>
<feature type="non-terminal residue" evidence="2">
    <location>
        <position position="470"/>
    </location>
</feature>
<reference evidence="2 3" key="1">
    <citation type="submission" date="2017-07" db="EMBL/GenBank/DDBJ databases">
        <title>Bifidobacterium novel species.</title>
        <authorList>
            <person name="Lugli G.A."/>
            <person name="Milani C."/>
            <person name="Duranti S."/>
            <person name="Mangifesta M."/>
        </authorList>
    </citation>
    <scope>NUCLEOTIDE SEQUENCE [LARGE SCALE GENOMIC DNA]</scope>
    <source>
        <strain evidence="3">Uis1B</strain>
    </source>
</reference>
<feature type="non-terminal residue" evidence="2">
    <location>
        <position position="1"/>
    </location>
</feature>